<accession>A0AAP0ET18</accession>
<dbReference type="Proteomes" id="UP001417504">
    <property type="component" value="Unassembled WGS sequence"/>
</dbReference>
<name>A0AAP0ET18_9MAGN</name>
<comment type="caution">
    <text evidence="1">The sequence shown here is derived from an EMBL/GenBank/DDBJ whole genome shotgun (WGS) entry which is preliminary data.</text>
</comment>
<organism evidence="1 2">
    <name type="scientific">Stephania japonica</name>
    <dbReference type="NCBI Taxonomy" id="461633"/>
    <lineage>
        <taxon>Eukaryota</taxon>
        <taxon>Viridiplantae</taxon>
        <taxon>Streptophyta</taxon>
        <taxon>Embryophyta</taxon>
        <taxon>Tracheophyta</taxon>
        <taxon>Spermatophyta</taxon>
        <taxon>Magnoliopsida</taxon>
        <taxon>Ranunculales</taxon>
        <taxon>Menispermaceae</taxon>
        <taxon>Menispermoideae</taxon>
        <taxon>Cissampelideae</taxon>
        <taxon>Stephania</taxon>
    </lineage>
</organism>
<proteinExistence type="predicted"/>
<dbReference type="EMBL" id="JBBNAE010000009">
    <property type="protein sequence ID" value="KAK9096153.1"/>
    <property type="molecule type" value="Genomic_DNA"/>
</dbReference>
<gene>
    <name evidence="1" type="ORF">Sjap_021650</name>
</gene>
<protein>
    <submittedName>
        <fullName evidence="1">Uncharacterized protein</fullName>
    </submittedName>
</protein>
<reference evidence="1 2" key="1">
    <citation type="submission" date="2024-01" db="EMBL/GenBank/DDBJ databases">
        <title>Genome assemblies of Stephania.</title>
        <authorList>
            <person name="Yang L."/>
        </authorList>
    </citation>
    <scope>NUCLEOTIDE SEQUENCE [LARGE SCALE GENOMIC DNA]</scope>
    <source>
        <strain evidence="1">QJT</strain>
        <tissue evidence="1">Leaf</tissue>
    </source>
</reference>
<keyword evidence="2" id="KW-1185">Reference proteome</keyword>
<evidence type="ECO:0000313" key="2">
    <source>
        <dbReference type="Proteomes" id="UP001417504"/>
    </source>
</evidence>
<dbReference type="AlphaFoldDB" id="A0AAP0ET18"/>
<evidence type="ECO:0000313" key="1">
    <source>
        <dbReference type="EMBL" id="KAK9096153.1"/>
    </source>
</evidence>
<sequence>MTEKPPFLIMTPIESNIDVPVITFNNRKYSIGKRPLKLLDERSMMCSRRKELLG</sequence>